<reference evidence="2" key="1">
    <citation type="submission" date="2022-11" db="EMBL/GenBank/DDBJ databases">
        <title>Minimal conservation of predation-associated metabolite biosynthetic gene clusters underscores biosynthetic potential of Myxococcota including descriptions for ten novel species: Archangium lansinium sp. nov., Myxococcus landrumus sp. nov., Nannocystis bai.</title>
        <authorList>
            <person name="Ahearne A."/>
            <person name="Stevens C."/>
            <person name="Phillips K."/>
        </authorList>
    </citation>
    <scope>NUCLEOTIDE SEQUENCE</scope>
    <source>
        <strain evidence="2">Na p29</strain>
    </source>
</reference>
<gene>
    <name evidence="2" type="ORF">OV079_13115</name>
</gene>
<protein>
    <recommendedName>
        <fullName evidence="4">Cytochrome P460 domain-containing protein</fullName>
    </recommendedName>
</protein>
<feature type="compositionally biased region" description="Low complexity" evidence="1">
    <location>
        <begin position="32"/>
        <end position="78"/>
    </location>
</feature>
<dbReference type="RefSeq" id="WP_267768687.1">
    <property type="nucleotide sequence ID" value="NZ_JAPNKE010000002.1"/>
</dbReference>
<proteinExistence type="predicted"/>
<evidence type="ECO:0000313" key="3">
    <source>
        <dbReference type="Proteomes" id="UP001150924"/>
    </source>
</evidence>
<evidence type="ECO:0000256" key="1">
    <source>
        <dbReference type="SAM" id="MobiDB-lite"/>
    </source>
</evidence>
<dbReference type="CDD" id="cd20716">
    <property type="entry name" value="cyt_P460_fam"/>
    <property type="match status" value="1"/>
</dbReference>
<evidence type="ECO:0000313" key="2">
    <source>
        <dbReference type="EMBL" id="MCY1006479.1"/>
    </source>
</evidence>
<feature type="region of interest" description="Disordered" evidence="1">
    <location>
        <begin position="22"/>
        <end position="87"/>
    </location>
</feature>
<dbReference type="AlphaFoldDB" id="A0A9X3IXE8"/>
<accession>A0A9X3IXE8</accession>
<evidence type="ECO:0008006" key="4">
    <source>
        <dbReference type="Google" id="ProtNLM"/>
    </source>
</evidence>
<dbReference type="InterPro" id="IPR038142">
    <property type="entry name" value="Cytochrome_P460_sp"/>
</dbReference>
<dbReference type="Proteomes" id="UP001150924">
    <property type="component" value="Unassembled WGS sequence"/>
</dbReference>
<keyword evidence="3" id="KW-1185">Reference proteome</keyword>
<name>A0A9X3IXE8_9BACT</name>
<sequence length="215" mass="21689">MPSHRTPLALVFALLVPACGSDGDPGDDGSSSDDTTSTAATASTTEAASTADAPTTSSTTGDGGTTSDASTTSPASTTGDDDALPPTDSAEQLEAWLAAGVYESWPAESQIHASAGPHGGNVRTFVNPALAESLATGATHPQGAASVKELYGDGTDEIVGYAVMVKLAPDSAGGDGWYWYERLDTTVYADDIGVNLCTGCHGGGSDYVLTPWPLQ</sequence>
<dbReference type="EMBL" id="JAPNKE010000002">
    <property type="protein sequence ID" value="MCY1006479.1"/>
    <property type="molecule type" value="Genomic_DNA"/>
</dbReference>
<comment type="caution">
    <text evidence="2">The sequence shown here is derived from an EMBL/GenBank/DDBJ whole genome shotgun (WGS) entry which is preliminary data.</text>
</comment>
<organism evidence="2 3">
    <name type="scientific">Nannocystis pusilla</name>
    <dbReference type="NCBI Taxonomy" id="889268"/>
    <lineage>
        <taxon>Bacteria</taxon>
        <taxon>Pseudomonadati</taxon>
        <taxon>Myxococcota</taxon>
        <taxon>Polyangia</taxon>
        <taxon>Nannocystales</taxon>
        <taxon>Nannocystaceae</taxon>
        <taxon>Nannocystis</taxon>
    </lineage>
</organism>
<dbReference type="Gene3D" id="3.50.70.20">
    <property type="entry name" value="Cytochrome P460"/>
    <property type="match status" value="1"/>
</dbReference>